<dbReference type="Proteomes" id="UP001642483">
    <property type="component" value="Unassembled WGS sequence"/>
</dbReference>
<comment type="subcellular location">
    <subcellularLocation>
        <location evidence="1">Endoplasmic reticulum membrane</location>
        <topology evidence="1">Multi-pass membrane protein</topology>
    </subcellularLocation>
</comment>
<keyword evidence="7 9" id="KW-0472">Membrane</keyword>
<name>A0ABP0GLF5_CLALP</name>
<gene>
    <name evidence="10" type="ORF">CVLEPA_LOCUS25815</name>
</gene>
<sequence length="454" mass="52379">MSLQDVVVGYVTELNTTVVQPRLTEWWNRIEPHYETAKRVLVFGIIAFNIACISLIISAFLFGTIYFYNMPTIYHTFPLHFQYDRLCMQQHKVFETRGKDLWQQTYKQRCFPVSTILMASPKAPMLLQEAQQYSIVVRMELPETPSNLEMGMFMVKMDVNGYTPGGPSRPFIKKSKWTDTNYGTDTTPNVTYSSSRSVSLQYKSPIIHYMYKVFFWPLLMFGFQHESQKLDVVLYENLMLKQANLNWNASVYIEHPSIDIYSAHLDITAQFTGLQHLLYRWPILSFLLGTTVFFLPVLFTVIVLFYFCIWRPLCGPRTPSPERIFSRQRRHRQRTLSDRQVPSPDNNGGASNTDEENDHHDAAPIEVVGGSNDDEAVEAIPHSRRSSSSSIEMLFQPALLTESQSTSSYVIPTINSSEESSHQSHQHDVKDNEATEEIGEDENQLRRRVLEPDT</sequence>
<evidence type="ECO:0000256" key="1">
    <source>
        <dbReference type="ARBA" id="ARBA00004477"/>
    </source>
</evidence>
<feature type="compositionally biased region" description="Basic and acidic residues" evidence="8">
    <location>
        <begin position="419"/>
        <end position="433"/>
    </location>
</feature>
<feature type="transmembrane region" description="Helical" evidence="9">
    <location>
        <begin position="283"/>
        <end position="309"/>
    </location>
</feature>
<accession>A0ABP0GLF5</accession>
<evidence type="ECO:0000313" key="10">
    <source>
        <dbReference type="EMBL" id="CAK8692557.1"/>
    </source>
</evidence>
<dbReference type="PANTHER" id="PTHR21212">
    <property type="entry name" value="BERNARDINELLI-SEIP CONGENITAL LIPODYSTROPHY 2 HOMOLOG BSCL2 PROTEIN"/>
    <property type="match status" value="1"/>
</dbReference>
<evidence type="ECO:0000256" key="9">
    <source>
        <dbReference type="SAM" id="Phobius"/>
    </source>
</evidence>
<evidence type="ECO:0000256" key="8">
    <source>
        <dbReference type="SAM" id="MobiDB-lite"/>
    </source>
</evidence>
<dbReference type="PANTHER" id="PTHR21212:SF0">
    <property type="entry name" value="SEIPIN"/>
    <property type="match status" value="1"/>
</dbReference>
<evidence type="ECO:0000256" key="7">
    <source>
        <dbReference type="ARBA" id="ARBA00023136"/>
    </source>
</evidence>
<evidence type="ECO:0000256" key="6">
    <source>
        <dbReference type="ARBA" id="ARBA00023098"/>
    </source>
</evidence>
<dbReference type="Pfam" id="PF06775">
    <property type="entry name" value="Seipin"/>
    <property type="match status" value="1"/>
</dbReference>
<evidence type="ECO:0000313" key="11">
    <source>
        <dbReference type="Proteomes" id="UP001642483"/>
    </source>
</evidence>
<organism evidence="10 11">
    <name type="scientific">Clavelina lepadiformis</name>
    <name type="common">Light-bulb sea squirt</name>
    <name type="synonym">Ascidia lepadiformis</name>
    <dbReference type="NCBI Taxonomy" id="159417"/>
    <lineage>
        <taxon>Eukaryota</taxon>
        <taxon>Metazoa</taxon>
        <taxon>Chordata</taxon>
        <taxon>Tunicata</taxon>
        <taxon>Ascidiacea</taxon>
        <taxon>Aplousobranchia</taxon>
        <taxon>Clavelinidae</taxon>
        <taxon>Clavelina</taxon>
    </lineage>
</organism>
<feature type="compositionally biased region" description="Polar residues" evidence="8">
    <location>
        <begin position="343"/>
        <end position="352"/>
    </location>
</feature>
<feature type="region of interest" description="Disordered" evidence="8">
    <location>
        <begin position="411"/>
        <end position="454"/>
    </location>
</feature>
<evidence type="ECO:0000256" key="4">
    <source>
        <dbReference type="ARBA" id="ARBA00022824"/>
    </source>
</evidence>
<evidence type="ECO:0000256" key="5">
    <source>
        <dbReference type="ARBA" id="ARBA00022989"/>
    </source>
</evidence>
<proteinExistence type="predicted"/>
<protein>
    <recommendedName>
        <fullName evidence="2">Seipin</fullName>
    </recommendedName>
</protein>
<evidence type="ECO:0000256" key="2">
    <source>
        <dbReference type="ARBA" id="ARBA00022064"/>
    </source>
</evidence>
<keyword evidence="6" id="KW-0443">Lipid metabolism</keyword>
<feature type="transmembrane region" description="Helical" evidence="9">
    <location>
        <begin position="41"/>
        <end position="68"/>
    </location>
</feature>
<dbReference type="InterPro" id="IPR009617">
    <property type="entry name" value="Seipin"/>
</dbReference>
<keyword evidence="5 9" id="KW-1133">Transmembrane helix</keyword>
<keyword evidence="4" id="KW-0256">Endoplasmic reticulum</keyword>
<feature type="region of interest" description="Disordered" evidence="8">
    <location>
        <begin position="321"/>
        <end position="358"/>
    </location>
</feature>
<reference evidence="10 11" key="1">
    <citation type="submission" date="2024-02" db="EMBL/GenBank/DDBJ databases">
        <authorList>
            <person name="Daric V."/>
            <person name="Darras S."/>
        </authorList>
    </citation>
    <scope>NUCLEOTIDE SEQUENCE [LARGE SCALE GENOMIC DNA]</scope>
</reference>
<dbReference type="CDD" id="cd23995">
    <property type="entry name" value="Seipin_BSCL2_like"/>
    <property type="match status" value="1"/>
</dbReference>
<evidence type="ECO:0000256" key="3">
    <source>
        <dbReference type="ARBA" id="ARBA00022692"/>
    </source>
</evidence>
<keyword evidence="11" id="KW-1185">Reference proteome</keyword>
<feature type="compositionally biased region" description="Basic and acidic residues" evidence="8">
    <location>
        <begin position="443"/>
        <end position="454"/>
    </location>
</feature>
<keyword evidence="3 9" id="KW-0812">Transmembrane</keyword>
<dbReference type="EMBL" id="CAWYQH010000130">
    <property type="protein sequence ID" value="CAK8692557.1"/>
    <property type="molecule type" value="Genomic_DNA"/>
</dbReference>
<comment type="caution">
    <text evidence="10">The sequence shown here is derived from an EMBL/GenBank/DDBJ whole genome shotgun (WGS) entry which is preliminary data.</text>
</comment>